<dbReference type="Gene3D" id="3.30.450.20">
    <property type="entry name" value="PAS domain"/>
    <property type="match status" value="1"/>
</dbReference>
<evidence type="ECO:0000313" key="4">
    <source>
        <dbReference type="EMBL" id="UVI29399.1"/>
    </source>
</evidence>
<keyword evidence="1" id="KW-1133">Transmembrane helix</keyword>
<feature type="domain" description="Signal transduction histidine kinase internal region" evidence="3">
    <location>
        <begin position="325"/>
        <end position="400"/>
    </location>
</feature>
<keyword evidence="4" id="KW-0418">Kinase</keyword>
<dbReference type="InterPro" id="IPR036890">
    <property type="entry name" value="HATPase_C_sf"/>
</dbReference>
<feature type="domain" description="Histidine kinase/HSP90-like ATPase" evidence="2">
    <location>
        <begin position="418"/>
        <end position="533"/>
    </location>
</feature>
<evidence type="ECO:0000259" key="3">
    <source>
        <dbReference type="Pfam" id="PF06580"/>
    </source>
</evidence>
<dbReference type="Pfam" id="PF02518">
    <property type="entry name" value="HATPase_c"/>
    <property type="match status" value="1"/>
</dbReference>
<keyword evidence="1" id="KW-0472">Membrane</keyword>
<dbReference type="GO" id="GO:0016301">
    <property type="term" value="F:kinase activity"/>
    <property type="evidence" value="ECO:0007669"/>
    <property type="project" value="UniProtKB-KW"/>
</dbReference>
<accession>A0ABY5S6V7</accession>
<dbReference type="PANTHER" id="PTHR34220">
    <property type="entry name" value="SENSOR HISTIDINE KINASE YPDA"/>
    <property type="match status" value="1"/>
</dbReference>
<dbReference type="InterPro" id="IPR010559">
    <property type="entry name" value="Sig_transdc_His_kin_internal"/>
</dbReference>
<dbReference type="InterPro" id="IPR050640">
    <property type="entry name" value="Bact_2-comp_sensor_kinase"/>
</dbReference>
<reference evidence="4" key="1">
    <citation type="submission" date="2022-01" db="EMBL/GenBank/DDBJ databases">
        <title>Paenibacillus spongiae sp. nov., isolated from marine sponge.</title>
        <authorList>
            <person name="Li Z."/>
            <person name="Zhang M."/>
        </authorList>
    </citation>
    <scope>NUCLEOTIDE SEQUENCE</scope>
    <source>
        <strain evidence="4">PHS-Z3</strain>
    </source>
</reference>
<dbReference type="CDD" id="cd18774">
    <property type="entry name" value="PDC2_HK_sensor"/>
    <property type="match status" value="1"/>
</dbReference>
<dbReference type="Gene3D" id="3.30.565.10">
    <property type="entry name" value="Histidine kinase-like ATPase, C-terminal domain"/>
    <property type="match status" value="1"/>
</dbReference>
<dbReference type="InterPro" id="IPR003594">
    <property type="entry name" value="HATPase_dom"/>
</dbReference>
<protein>
    <submittedName>
        <fullName evidence="4">Histidine kinase</fullName>
    </submittedName>
</protein>
<feature type="transmembrane region" description="Helical" evidence="1">
    <location>
        <begin position="14"/>
        <end position="35"/>
    </location>
</feature>
<gene>
    <name evidence="4" type="ORF">L1F29_28920</name>
</gene>
<dbReference type="SUPFAM" id="SSF55874">
    <property type="entry name" value="ATPase domain of HSP90 chaperone/DNA topoisomerase II/histidine kinase"/>
    <property type="match status" value="1"/>
</dbReference>
<keyword evidence="5" id="KW-1185">Reference proteome</keyword>
<organism evidence="4 5">
    <name type="scientific">Paenibacillus spongiae</name>
    <dbReference type="NCBI Taxonomy" id="2909671"/>
    <lineage>
        <taxon>Bacteria</taxon>
        <taxon>Bacillati</taxon>
        <taxon>Bacillota</taxon>
        <taxon>Bacilli</taxon>
        <taxon>Bacillales</taxon>
        <taxon>Paenibacillaceae</taxon>
        <taxon>Paenibacillus</taxon>
    </lineage>
</organism>
<evidence type="ECO:0000259" key="2">
    <source>
        <dbReference type="Pfam" id="PF02518"/>
    </source>
</evidence>
<dbReference type="EMBL" id="CP091430">
    <property type="protein sequence ID" value="UVI29399.1"/>
    <property type="molecule type" value="Genomic_DNA"/>
</dbReference>
<name>A0ABY5S6V7_9BACL</name>
<dbReference type="PANTHER" id="PTHR34220:SF7">
    <property type="entry name" value="SENSOR HISTIDINE KINASE YPDA"/>
    <property type="match status" value="1"/>
</dbReference>
<dbReference type="RefSeq" id="WP_258385488.1">
    <property type="nucleotide sequence ID" value="NZ_CP091430.1"/>
</dbReference>
<proteinExistence type="predicted"/>
<dbReference type="Proteomes" id="UP001057877">
    <property type="component" value="Chromosome"/>
</dbReference>
<feature type="transmembrane region" description="Helical" evidence="1">
    <location>
        <begin position="273"/>
        <end position="296"/>
    </location>
</feature>
<evidence type="ECO:0000256" key="1">
    <source>
        <dbReference type="SAM" id="Phobius"/>
    </source>
</evidence>
<keyword evidence="1" id="KW-0812">Transmembrane</keyword>
<sequence>MKGLAGPSSIKKSLLTFFIVLFLIPFIGFCLIWYIKSAETIQESEIYYNEQLIRRVNTQLDDFFAGIKADSMPYPGHPLVQEFIKSDPFNTYEMYHLKARLNNELIPNLRKDIYEFSIISAKGAYYGEFHTVSMPEYPESFKILGLAKKNDFPVITVYRKIIDNKTYKTAGAIIMGLSVDQLQRIASIKPYGKSGYIVIANESGEIIYHTEKEKIGTFLPEKWKERMGADNGRFVEDSPEGKKMMLYQVSDRTHFTIISETSKYEMLGGLQRLQLLTLTIGILILILAFVVFYRMLREIQLLLSENHKTRLREKELQIKNREALLSALQARINPHFLYNTLEIINSYAVVFNVEPISKMTVQLSSLFRYSVSNPDQVILLRKELEHIRTYINIQKERFEELRFEVNVEEEMLDRVYLFRLIIQPLVENAFQHAYEKHGKSPGWIQITGLAEKDYYSLYIQDKGKGMAPELKQKYNEAFEWLTEGKMSGFESSPFQQIGLWNVHARLRLAFGHPFGLRICDSGEEGSIFQIKLPYMRGVIRDVQSVDCG</sequence>
<evidence type="ECO:0000313" key="5">
    <source>
        <dbReference type="Proteomes" id="UP001057877"/>
    </source>
</evidence>
<dbReference type="Pfam" id="PF06580">
    <property type="entry name" value="His_kinase"/>
    <property type="match status" value="1"/>
</dbReference>
<keyword evidence="4" id="KW-0808">Transferase</keyword>